<proteinExistence type="predicted"/>
<dbReference type="Gene3D" id="1.25.40.20">
    <property type="entry name" value="Ankyrin repeat-containing domain"/>
    <property type="match status" value="1"/>
</dbReference>
<dbReference type="AlphaFoldDB" id="A0AAE0F0D7"/>
<organism evidence="1 2">
    <name type="scientific">Cymbomonas tetramitiformis</name>
    <dbReference type="NCBI Taxonomy" id="36881"/>
    <lineage>
        <taxon>Eukaryota</taxon>
        <taxon>Viridiplantae</taxon>
        <taxon>Chlorophyta</taxon>
        <taxon>Pyramimonadophyceae</taxon>
        <taxon>Pyramimonadales</taxon>
        <taxon>Pyramimonadaceae</taxon>
        <taxon>Cymbomonas</taxon>
    </lineage>
</organism>
<evidence type="ECO:0000313" key="1">
    <source>
        <dbReference type="EMBL" id="KAK3246787.1"/>
    </source>
</evidence>
<dbReference type="SUPFAM" id="SSF48403">
    <property type="entry name" value="Ankyrin repeat"/>
    <property type="match status" value="1"/>
</dbReference>
<accession>A0AAE0F0D7</accession>
<name>A0AAE0F0D7_9CHLO</name>
<comment type="caution">
    <text evidence="1">The sequence shown here is derived from an EMBL/GenBank/DDBJ whole genome shotgun (WGS) entry which is preliminary data.</text>
</comment>
<dbReference type="InterPro" id="IPR036770">
    <property type="entry name" value="Ankyrin_rpt-contain_sf"/>
</dbReference>
<dbReference type="InterPro" id="IPR002110">
    <property type="entry name" value="Ankyrin_rpt"/>
</dbReference>
<protein>
    <submittedName>
        <fullName evidence="1">Uncharacterized protein</fullName>
    </submittedName>
</protein>
<dbReference type="Proteomes" id="UP001190700">
    <property type="component" value="Unassembled WGS sequence"/>
</dbReference>
<keyword evidence="2" id="KW-1185">Reference proteome</keyword>
<sequence length="70" mass="7247">MVVYEGHKDVVELLLARGANGTLAGRTPLHTAPTGEVAEMLRDAMNELHPRQLQAADAAAAALVGEVDGG</sequence>
<reference evidence="1 2" key="1">
    <citation type="journal article" date="2015" name="Genome Biol. Evol.">
        <title>Comparative Genomics of a Bacterivorous Green Alga Reveals Evolutionary Causalities and Consequences of Phago-Mixotrophic Mode of Nutrition.</title>
        <authorList>
            <person name="Burns J.A."/>
            <person name="Paasch A."/>
            <person name="Narechania A."/>
            <person name="Kim E."/>
        </authorList>
    </citation>
    <scope>NUCLEOTIDE SEQUENCE [LARGE SCALE GENOMIC DNA]</scope>
    <source>
        <strain evidence="1 2">PLY_AMNH</strain>
    </source>
</reference>
<gene>
    <name evidence="1" type="ORF">CYMTET_43693</name>
</gene>
<evidence type="ECO:0000313" key="2">
    <source>
        <dbReference type="Proteomes" id="UP001190700"/>
    </source>
</evidence>
<dbReference type="EMBL" id="LGRX02029479">
    <property type="protein sequence ID" value="KAK3246787.1"/>
    <property type="molecule type" value="Genomic_DNA"/>
</dbReference>
<dbReference type="Pfam" id="PF00023">
    <property type="entry name" value="Ank"/>
    <property type="match status" value="1"/>
</dbReference>